<comment type="caution">
    <text evidence="1">The sequence shown here is derived from an EMBL/GenBank/DDBJ whole genome shotgun (WGS) entry which is preliminary data.</text>
</comment>
<dbReference type="InterPro" id="IPR011989">
    <property type="entry name" value="ARM-like"/>
</dbReference>
<evidence type="ECO:0000313" key="1">
    <source>
        <dbReference type="EMBL" id="PQO44190.1"/>
    </source>
</evidence>
<evidence type="ECO:0000313" key="2">
    <source>
        <dbReference type="Proteomes" id="UP000237819"/>
    </source>
</evidence>
<dbReference type="Gene3D" id="1.25.10.10">
    <property type="entry name" value="Leucine-rich Repeat Variant"/>
    <property type="match status" value="1"/>
</dbReference>
<name>A0A2S8GIM5_9BACT</name>
<dbReference type="EMBL" id="PUHZ01000020">
    <property type="protein sequence ID" value="PQO44190.1"/>
    <property type="molecule type" value="Genomic_DNA"/>
</dbReference>
<gene>
    <name evidence="1" type="ORF">C5Y93_19640</name>
</gene>
<organism evidence="1 2">
    <name type="scientific">Blastopirellula marina</name>
    <dbReference type="NCBI Taxonomy" id="124"/>
    <lineage>
        <taxon>Bacteria</taxon>
        <taxon>Pseudomonadati</taxon>
        <taxon>Planctomycetota</taxon>
        <taxon>Planctomycetia</taxon>
        <taxon>Pirellulales</taxon>
        <taxon>Pirellulaceae</taxon>
        <taxon>Blastopirellula</taxon>
    </lineage>
</organism>
<dbReference type="Proteomes" id="UP000237819">
    <property type="component" value="Unassembled WGS sequence"/>
</dbReference>
<reference evidence="1 2" key="1">
    <citation type="submission" date="2018-02" db="EMBL/GenBank/DDBJ databases">
        <title>Comparative genomes isolates from brazilian mangrove.</title>
        <authorList>
            <person name="Araujo J.E."/>
            <person name="Taketani R.G."/>
            <person name="Silva M.C.P."/>
            <person name="Loureco M.V."/>
            <person name="Andreote F.D."/>
        </authorList>
    </citation>
    <scope>NUCLEOTIDE SEQUENCE [LARGE SCALE GENOMIC DNA]</scope>
    <source>
        <strain evidence="1 2">Nap-Phe MGV</strain>
    </source>
</reference>
<proteinExistence type="predicted"/>
<evidence type="ECO:0008006" key="3">
    <source>
        <dbReference type="Google" id="ProtNLM"/>
    </source>
</evidence>
<dbReference type="RefSeq" id="WP_105337159.1">
    <property type="nucleotide sequence ID" value="NZ_PUHZ01000020.1"/>
</dbReference>
<dbReference type="AlphaFoldDB" id="A0A2S8GIM5"/>
<accession>A0A2S8GIM5</accession>
<sequence>MSIPVLAQVYDEVRRLSIAGSSVACGDFRLKKLIPPLQKAGEKAPVFAKVAEAVSGVVDSDEKSAPAALLSLSTLINAILYTQGETGAEGKLEPIKLVGEGITPKRSPASLLKTVAAAMTNTGSGRLEIIQESLERNPFPDPRLLGPAIDALDGSYYEVCDFVEAKVLPQYGKSIVPLIVEKFDHKGGAGDARRLSLLHRVDPKGADKYVRYALKDGSKEVKIVAIAKLRDPEDVTFLIEQSAAKAADVREAAFLALAEIGSDEAAATLAEGIRKPRNHQALKAAKLGKHPAVLAAVLEEAEKALADLLATKPKDKNLDARSDRLRALLTALEERSDKKTEKLLLGMYEQREAISKLEGSTTYHANGLSILRCMATCSKKTRDQLIANHESYDEFGLDVAIDAAMRQEKPKEIYELFHGYLVAAKNLKKGKGSAKAASKAETVSTALINNSAVVDMLYDYAPDDRRVVELDPRWLDLAIETEDLQLVIEIARPKHQGAQDYLETHAQKYLKGKSESYEMIEILQALIRIEHPQATEYLTQAMKKKVKYGVSYYSGVFSRLIGNLPKSAIPQLEACLAEMDEADADRYIVAVADLKNRA</sequence>
<dbReference type="OrthoDB" id="83685at2"/>
<protein>
    <recommendedName>
        <fullName evidence="3">HEAT repeat domain-containing protein</fullName>
    </recommendedName>
</protein>